<keyword evidence="3" id="KW-1185">Reference proteome</keyword>
<organism evidence="2 3">
    <name type="scientific">Golovinomyces cichoracearum</name>
    <dbReference type="NCBI Taxonomy" id="62708"/>
    <lineage>
        <taxon>Eukaryota</taxon>
        <taxon>Fungi</taxon>
        <taxon>Dikarya</taxon>
        <taxon>Ascomycota</taxon>
        <taxon>Pezizomycotina</taxon>
        <taxon>Leotiomycetes</taxon>
        <taxon>Erysiphales</taxon>
        <taxon>Erysiphaceae</taxon>
        <taxon>Golovinomyces</taxon>
    </lineage>
</organism>
<feature type="region of interest" description="Disordered" evidence="1">
    <location>
        <begin position="1"/>
        <end position="41"/>
    </location>
</feature>
<comment type="caution">
    <text evidence="2">The sequence shown here is derived from an EMBL/GenBank/DDBJ whole genome shotgun (WGS) entry which is preliminary data.</text>
</comment>
<name>A0A420IA55_9PEZI</name>
<dbReference type="EMBL" id="MCBQ01010218">
    <property type="protein sequence ID" value="RKF71452.1"/>
    <property type="molecule type" value="Genomic_DNA"/>
</dbReference>
<reference evidence="2 3" key="1">
    <citation type="journal article" date="2018" name="BMC Genomics">
        <title>Comparative genome analyses reveal sequence features reflecting distinct modes of host-adaptation between dicot and monocot powdery mildew.</title>
        <authorList>
            <person name="Wu Y."/>
            <person name="Ma X."/>
            <person name="Pan Z."/>
            <person name="Kale S.D."/>
            <person name="Song Y."/>
            <person name="King H."/>
            <person name="Zhang Q."/>
            <person name="Presley C."/>
            <person name="Deng X."/>
            <person name="Wei C.I."/>
            <person name="Xiao S."/>
        </authorList>
    </citation>
    <scope>NUCLEOTIDE SEQUENCE [LARGE SCALE GENOMIC DNA]</scope>
    <source>
        <strain evidence="2">UMSG3</strain>
    </source>
</reference>
<evidence type="ECO:0000313" key="2">
    <source>
        <dbReference type="EMBL" id="RKF71452.1"/>
    </source>
</evidence>
<accession>A0A420IA55</accession>
<dbReference type="AlphaFoldDB" id="A0A420IA55"/>
<feature type="non-terminal residue" evidence="2">
    <location>
        <position position="99"/>
    </location>
</feature>
<evidence type="ECO:0000256" key="1">
    <source>
        <dbReference type="SAM" id="MobiDB-lite"/>
    </source>
</evidence>
<gene>
    <name evidence="2" type="ORF">GcM3_102025</name>
</gene>
<proteinExistence type="predicted"/>
<protein>
    <submittedName>
        <fullName evidence="2">Uncharacterized protein</fullName>
    </submittedName>
</protein>
<dbReference type="Proteomes" id="UP000283383">
    <property type="component" value="Unassembled WGS sequence"/>
</dbReference>
<sequence length="99" mass="11204">MEATQANVAAARGARARRGRCGGRGNQKKAQPKRKPITKDNILVEPALLTPQNQYLDSYIYASTSQQPYYQTPQHESPSLHLRYRSVPVRSIEWPQTPI</sequence>
<feature type="compositionally biased region" description="Basic residues" evidence="1">
    <location>
        <begin position="14"/>
        <end position="36"/>
    </location>
</feature>
<evidence type="ECO:0000313" key="3">
    <source>
        <dbReference type="Proteomes" id="UP000283383"/>
    </source>
</evidence>